<evidence type="ECO:0008006" key="3">
    <source>
        <dbReference type="Google" id="ProtNLM"/>
    </source>
</evidence>
<evidence type="ECO:0000313" key="1">
    <source>
        <dbReference type="EMBL" id="TDQ48088.1"/>
    </source>
</evidence>
<organism evidence="1 2">
    <name type="scientific">Permianibacter aggregans</name>
    <dbReference type="NCBI Taxonomy" id="1510150"/>
    <lineage>
        <taxon>Bacteria</taxon>
        <taxon>Pseudomonadati</taxon>
        <taxon>Pseudomonadota</taxon>
        <taxon>Gammaproteobacteria</taxon>
        <taxon>Pseudomonadales</taxon>
        <taxon>Pseudomonadaceae</taxon>
        <taxon>Permianibacter</taxon>
    </lineage>
</organism>
<reference evidence="1 2" key="1">
    <citation type="submission" date="2019-03" db="EMBL/GenBank/DDBJ databases">
        <title>Genomic Encyclopedia of Type Strains, Phase IV (KMG-IV): sequencing the most valuable type-strain genomes for metagenomic binning, comparative biology and taxonomic classification.</title>
        <authorList>
            <person name="Goeker M."/>
        </authorList>
    </citation>
    <scope>NUCLEOTIDE SEQUENCE [LARGE SCALE GENOMIC DNA]</scope>
    <source>
        <strain evidence="1 2">DSM 103792</strain>
    </source>
</reference>
<sequence>MSDLTTYTVCFSGTACTRDEGEVTRSDSDTRIYSQKTGYIPVRIHKEISGALNATSPSVSVRGVGENDWAQPRDSSEPLRFSGPLDAPSDLLKYVKNYSGGNQKSRASQIDGWAATALALHGANLAVASGAQQYNFIGHSRGAVECIIAAWFIYAYGPKNIPINIFVIDPVPGPGTWYGILTQLPPNVSHYVGVYAWDQCIQPADKPYMALVPRPNGPMTGQSPDISLGGSWWEWWQDSWKVLADNAQLADPLAPSSAAQPVGYELYACRGRHSTVAGNTTVDGQYSPDAVSDIVAPVPELIYKMARGYLTKWGTNFAVKSGVEEDTLSLRKRINTDHAAFDAMGGGATRTSALPDRPYVRRVSSISGVNPFNSYYMDDVVGDPPYKMVYPVTSERKNAGWVKWKFL</sequence>
<gene>
    <name evidence="1" type="ORF">EV696_10868</name>
</gene>
<comment type="caution">
    <text evidence="1">The sequence shown here is derived from an EMBL/GenBank/DDBJ whole genome shotgun (WGS) entry which is preliminary data.</text>
</comment>
<evidence type="ECO:0000313" key="2">
    <source>
        <dbReference type="Proteomes" id="UP000295375"/>
    </source>
</evidence>
<dbReference type="EMBL" id="SNYM01000008">
    <property type="protein sequence ID" value="TDQ48088.1"/>
    <property type="molecule type" value="Genomic_DNA"/>
</dbReference>
<accession>A0A4R6ULZ4</accession>
<protein>
    <recommendedName>
        <fullName evidence="3">Tat pathway signal protein</fullName>
    </recommendedName>
</protein>
<keyword evidence="2" id="KW-1185">Reference proteome</keyword>
<proteinExistence type="predicted"/>
<name>A0A4R6ULZ4_9GAMM</name>
<dbReference type="OrthoDB" id="1432332at2"/>
<dbReference type="RefSeq" id="WP_133590536.1">
    <property type="nucleotide sequence ID" value="NZ_CP037953.1"/>
</dbReference>
<dbReference type="Proteomes" id="UP000295375">
    <property type="component" value="Unassembled WGS sequence"/>
</dbReference>
<dbReference type="AlphaFoldDB" id="A0A4R6ULZ4"/>